<accession>Q0VMZ4</accession>
<dbReference type="Proteomes" id="UP000008871">
    <property type="component" value="Chromosome"/>
</dbReference>
<feature type="chain" id="PRO_5004178862" evidence="1">
    <location>
        <begin position="19"/>
        <end position="147"/>
    </location>
</feature>
<dbReference type="EMBL" id="AM286690">
    <property type="protein sequence ID" value="CAL17454.1"/>
    <property type="molecule type" value="Genomic_DNA"/>
</dbReference>
<dbReference type="InterPro" id="IPR050553">
    <property type="entry name" value="Thioredoxin_ResA/DsbE_sf"/>
</dbReference>
<keyword evidence="4" id="KW-1185">Reference proteome</keyword>
<dbReference type="OrthoDB" id="9799347at2"/>
<evidence type="ECO:0000259" key="2">
    <source>
        <dbReference type="PROSITE" id="PS51352"/>
    </source>
</evidence>
<dbReference type="RefSeq" id="WP_011589285.1">
    <property type="nucleotide sequence ID" value="NC_008260.1"/>
</dbReference>
<dbReference type="Gene3D" id="3.40.30.10">
    <property type="entry name" value="Glutaredoxin"/>
    <property type="match status" value="1"/>
</dbReference>
<reference evidence="3 4" key="1">
    <citation type="journal article" date="2006" name="Nat. Biotechnol.">
        <title>Genome sequence of the ubiquitous hydrocarbon-degrading marine bacterium Alcanivorax borkumensis.</title>
        <authorList>
            <person name="Schneiker S."/>
            <person name="Martins dos Santos V.A.P."/>
            <person name="Bartels D."/>
            <person name="Bekel T."/>
            <person name="Brecht M."/>
            <person name="Buhrmester J."/>
            <person name="Chernikova T.N."/>
            <person name="Denaro R."/>
            <person name="Ferrer M."/>
            <person name="Gertler C."/>
            <person name="Goesmann A."/>
            <person name="Golyshina O.V."/>
            <person name="Kaminski F."/>
            <person name="Khachane A.N."/>
            <person name="Lang S."/>
            <person name="Linke B."/>
            <person name="McHardy A.C."/>
            <person name="Meyer F."/>
            <person name="Nechitaylo T."/>
            <person name="Puehler A."/>
            <person name="Regenhardt D."/>
            <person name="Rupp O."/>
            <person name="Sabirova J.S."/>
            <person name="Selbitschka W."/>
            <person name="Yakimov M.M."/>
            <person name="Timmis K.N."/>
            <person name="Vorhoelter F.-J."/>
            <person name="Weidner S."/>
            <person name="Kaiser O."/>
            <person name="Golyshin P.N."/>
        </authorList>
    </citation>
    <scope>NUCLEOTIDE SEQUENCE [LARGE SCALE GENOMIC DNA]</scope>
    <source>
        <strain evidence="4">ATCC 700651 / DSM 11573 / NCIMB 13689 / SK2</strain>
    </source>
</reference>
<dbReference type="PANTHER" id="PTHR42852">
    <property type="entry name" value="THIOL:DISULFIDE INTERCHANGE PROTEIN DSBE"/>
    <property type="match status" value="1"/>
</dbReference>
<name>Q0VMZ4_ALCBS</name>
<dbReference type="STRING" id="393595.ABO_2006"/>
<dbReference type="Pfam" id="PF08534">
    <property type="entry name" value="Redoxin"/>
    <property type="match status" value="1"/>
</dbReference>
<dbReference type="PROSITE" id="PS51352">
    <property type="entry name" value="THIOREDOXIN_2"/>
    <property type="match status" value="1"/>
</dbReference>
<protein>
    <submittedName>
        <fullName evidence="3">Thioredoxin family protein, putative</fullName>
    </submittedName>
</protein>
<dbReference type="InterPro" id="IPR013740">
    <property type="entry name" value="Redoxin"/>
</dbReference>
<sequence>MRFLRVLALLVIPWLAHAEPLPFSPEQVGEAKVIYVDFWASWCVPCRRSFPWLNRMQAKYGDRGFTIIGVNLDLRKEDAEKFLANYPATFPLVFDPQGELASRYQLQGMPSAVLMDERGNALARHIGFMETNKDAYEQEIVQLLEEQ</sequence>
<feature type="signal peptide" evidence="1">
    <location>
        <begin position="1"/>
        <end position="18"/>
    </location>
</feature>
<dbReference type="SUPFAM" id="SSF52833">
    <property type="entry name" value="Thioredoxin-like"/>
    <property type="match status" value="1"/>
</dbReference>
<organism evidence="3 4">
    <name type="scientific">Alcanivorax borkumensis (strain ATCC 700651 / DSM 11573 / NCIMB 13689 / SK2)</name>
    <dbReference type="NCBI Taxonomy" id="393595"/>
    <lineage>
        <taxon>Bacteria</taxon>
        <taxon>Pseudomonadati</taxon>
        <taxon>Pseudomonadota</taxon>
        <taxon>Gammaproteobacteria</taxon>
        <taxon>Oceanospirillales</taxon>
        <taxon>Alcanivoracaceae</taxon>
        <taxon>Alcanivorax</taxon>
    </lineage>
</organism>
<dbReference type="CDD" id="cd02966">
    <property type="entry name" value="TlpA_like_family"/>
    <property type="match status" value="1"/>
</dbReference>
<dbReference type="InterPro" id="IPR036249">
    <property type="entry name" value="Thioredoxin-like_sf"/>
</dbReference>
<proteinExistence type="predicted"/>
<evidence type="ECO:0000313" key="4">
    <source>
        <dbReference type="Proteomes" id="UP000008871"/>
    </source>
</evidence>
<keyword evidence="1" id="KW-0732">Signal</keyword>
<dbReference type="GO" id="GO:0016491">
    <property type="term" value="F:oxidoreductase activity"/>
    <property type="evidence" value="ECO:0007669"/>
    <property type="project" value="InterPro"/>
</dbReference>
<dbReference type="eggNOG" id="COG0526">
    <property type="taxonomic scope" value="Bacteria"/>
</dbReference>
<dbReference type="KEGG" id="abo:ABO_2006"/>
<dbReference type="HOGENOM" id="CLU_042529_11_2_6"/>
<dbReference type="AlphaFoldDB" id="Q0VMZ4"/>
<dbReference type="PANTHER" id="PTHR42852:SF18">
    <property type="entry name" value="CHROMOSOME UNDETERMINED SCAFFOLD_47, WHOLE GENOME SHOTGUN SEQUENCE"/>
    <property type="match status" value="1"/>
</dbReference>
<dbReference type="InterPro" id="IPR013766">
    <property type="entry name" value="Thioredoxin_domain"/>
</dbReference>
<evidence type="ECO:0000313" key="3">
    <source>
        <dbReference type="EMBL" id="CAL17454.1"/>
    </source>
</evidence>
<feature type="domain" description="Thioredoxin" evidence="2">
    <location>
        <begin position="12"/>
        <end position="127"/>
    </location>
</feature>
<evidence type="ECO:0000256" key="1">
    <source>
        <dbReference type="SAM" id="SignalP"/>
    </source>
</evidence>
<gene>
    <name evidence="3" type="ordered locus">ABO_2006</name>
</gene>